<accession>A0A5M9J6P9</accession>
<sequence length="130" mass="14261">MWCIGVGIPLLLGGNLFFFLLLLLFLNFLWDGSRILILYTRFFRLILWGSGAGGGKGKGTPKPKKSNTSKVHRFEKQDGGWLAFQATGRILACLLPNTTAPRTGGTLPYKSKEVKSSQVKSSQVKSSQAK</sequence>
<dbReference type="EMBL" id="VICG01000015">
    <property type="protein sequence ID" value="KAA8564437.1"/>
    <property type="molecule type" value="Genomic_DNA"/>
</dbReference>
<dbReference type="AlphaFoldDB" id="A0A5M9J6P9"/>
<feature type="region of interest" description="Disordered" evidence="1">
    <location>
        <begin position="51"/>
        <end position="70"/>
    </location>
</feature>
<evidence type="ECO:0000313" key="4">
    <source>
        <dbReference type="Proteomes" id="UP000322873"/>
    </source>
</evidence>
<keyword evidence="2" id="KW-0472">Membrane</keyword>
<name>A0A5M9J6P9_MONFR</name>
<protein>
    <submittedName>
        <fullName evidence="3">Uncharacterized protein</fullName>
    </submittedName>
</protein>
<dbReference type="Proteomes" id="UP000322873">
    <property type="component" value="Unassembled WGS sequence"/>
</dbReference>
<keyword evidence="2" id="KW-0812">Transmembrane</keyword>
<organism evidence="3 4">
    <name type="scientific">Monilinia fructicola</name>
    <name type="common">Brown rot fungus</name>
    <name type="synonym">Ciboria fructicola</name>
    <dbReference type="NCBI Taxonomy" id="38448"/>
    <lineage>
        <taxon>Eukaryota</taxon>
        <taxon>Fungi</taxon>
        <taxon>Dikarya</taxon>
        <taxon>Ascomycota</taxon>
        <taxon>Pezizomycotina</taxon>
        <taxon>Leotiomycetes</taxon>
        <taxon>Helotiales</taxon>
        <taxon>Sclerotiniaceae</taxon>
        <taxon>Monilinia</taxon>
    </lineage>
</organism>
<proteinExistence type="predicted"/>
<reference evidence="3 4" key="1">
    <citation type="submission" date="2019-06" db="EMBL/GenBank/DDBJ databases">
        <title>Genome Sequence of the Brown Rot Fungal Pathogen Monilinia fructicola.</title>
        <authorList>
            <person name="De Miccolis Angelini R.M."/>
            <person name="Landi L."/>
            <person name="Abate D."/>
            <person name="Pollastro S."/>
            <person name="Romanazzi G."/>
            <person name="Faretra F."/>
        </authorList>
    </citation>
    <scope>NUCLEOTIDE SEQUENCE [LARGE SCALE GENOMIC DNA]</scope>
    <source>
        <strain evidence="3 4">Mfrc123</strain>
    </source>
</reference>
<keyword evidence="4" id="KW-1185">Reference proteome</keyword>
<feature type="compositionally biased region" description="Low complexity" evidence="1">
    <location>
        <begin position="116"/>
        <end position="130"/>
    </location>
</feature>
<evidence type="ECO:0000256" key="1">
    <source>
        <dbReference type="SAM" id="MobiDB-lite"/>
    </source>
</evidence>
<feature type="region of interest" description="Disordered" evidence="1">
    <location>
        <begin position="98"/>
        <end position="130"/>
    </location>
</feature>
<evidence type="ECO:0000313" key="3">
    <source>
        <dbReference type="EMBL" id="KAA8564437.1"/>
    </source>
</evidence>
<gene>
    <name evidence="3" type="ORF">EYC84_011374</name>
</gene>
<feature type="compositionally biased region" description="Basic residues" evidence="1">
    <location>
        <begin position="59"/>
        <end position="70"/>
    </location>
</feature>
<comment type="caution">
    <text evidence="3">The sequence shown here is derived from an EMBL/GenBank/DDBJ whole genome shotgun (WGS) entry which is preliminary data.</text>
</comment>
<evidence type="ECO:0000256" key="2">
    <source>
        <dbReference type="SAM" id="Phobius"/>
    </source>
</evidence>
<feature type="transmembrane region" description="Helical" evidence="2">
    <location>
        <begin position="6"/>
        <end position="30"/>
    </location>
</feature>
<keyword evidence="2" id="KW-1133">Transmembrane helix</keyword>